<dbReference type="EMBL" id="QGTD01000001">
    <property type="protein sequence ID" value="PWU70392.1"/>
    <property type="molecule type" value="Genomic_DNA"/>
</dbReference>
<name>A0A317L3C6_9BACI</name>
<evidence type="ECO:0000313" key="10">
    <source>
        <dbReference type="EMBL" id="PWU70392.1"/>
    </source>
</evidence>
<dbReference type="RefSeq" id="WP_109982926.1">
    <property type="nucleotide sequence ID" value="NZ_QGTD01000001.1"/>
</dbReference>
<dbReference type="InterPro" id="IPR050415">
    <property type="entry name" value="MRET"/>
</dbReference>
<sequence length="233" mass="26659">MSFVKDMLSMFNKKELSFLKSYKESEDYYTFLFEKEKDITWNAGQYGLFTITHKKIKNNTRPFSVASVPQENTIQITTKISDQPSEFKKAMLELTKGTKITMAGPVGAFYLREEHPTVLIAGGIGITPFRSIVKQLEAEKKEIPVHLLYLDSNKTYIFKDELDRIASNTSIGLTYLDSSNHLQQALDKSISTYKNNAKYYIAGPKSMVEDTSTYLRDNEISKRNIKKDVLIGY</sequence>
<keyword evidence="3" id="KW-0479">Metal-binding</keyword>
<organism evidence="10 11">
    <name type="scientific">Gracilibacillus dipsosauri</name>
    <dbReference type="NCBI Taxonomy" id="178340"/>
    <lineage>
        <taxon>Bacteria</taxon>
        <taxon>Bacillati</taxon>
        <taxon>Bacillota</taxon>
        <taxon>Bacilli</taxon>
        <taxon>Bacillales</taxon>
        <taxon>Bacillaceae</taxon>
        <taxon>Gracilibacillus</taxon>
    </lineage>
</organism>
<keyword evidence="1 8" id="KW-0285">Flavoprotein</keyword>
<evidence type="ECO:0000256" key="3">
    <source>
        <dbReference type="ARBA" id="ARBA00022723"/>
    </source>
</evidence>
<dbReference type="PIRSF" id="PIRSF006816">
    <property type="entry name" value="Cyc3_hyd_g"/>
    <property type="match status" value="1"/>
</dbReference>
<evidence type="ECO:0000256" key="4">
    <source>
        <dbReference type="ARBA" id="ARBA00022827"/>
    </source>
</evidence>
<dbReference type="AlphaFoldDB" id="A0A317L3C6"/>
<dbReference type="InterPro" id="IPR017938">
    <property type="entry name" value="Riboflavin_synthase-like_b-brl"/>
</dbReference>
<evidence type="ECO:0000313" key="11">
    <source>
        <dbReference type="Proteomes" id="UP000245624"/>
    </source>
</evidence>
<accession>A0A317L3C6</accession>
<keyword evidence="2" id="KW-0001">2Fe-2S</keyword>
<dbReference type="GO" id="GO:0016491">
    <property type="term" value="F:oxidoreductase activity"/>
    <property type="evidence" value="ECO:0007669"/>
    <property type="project" value="UniProtKB-KW"/>
</dbReference>
<comment type="cofactor">
    <cofactor evidence="8">
        <name>FAD</name>
        <dbReference type="ChEBI" id="CHEBI:57692"/>
    </cofactor>
    <text evidence="8">Binds 1 FAD per subunit.</text>
</comment>
<keyword evidence="7" id="KW-0411">Iron-sulfur</keyword>
<dbReference type="PRINTS" id="PR00371">
    <property type="entry name" value="FPNCR"/>
</dbReference>
<keyword evidence="5" id="KW-0560">Oxidoreductase</keyword>
<dbReference type="InterPro" id="IPR012165">
    <property type="entry name" value="Cyt_c3_hydrogenase_gsu"/>
</dbReference>
<protein>
    <submittedName>
        <fullName evidence="10">Oxidoreductase</fullName>
    </submittedName>
</protein>
<evidence type="ECO:0000259" key="9">
    <source>
        <dbReference type="PROSITE" id="PS51384"/>
    </source>
</evidence>
<dbReference type="PRINTS" id="PR00409">
    <property type="entry name" value="PHDIOXRDTASE"/>
</dbReference>
<dbReference type="SUPFAM" id="SSF52343">
    <property type="entry name" value="Ferredoxin reductase-like, C-terminal NADP-linked domain"/>
    <property type="match status" value="1"/>
</dbReference>
<dbReference type="Pfam" id="PF00175">
    <property type="entry name" value="NAD_binding_1"/>
    <property type="match status" value="1"/>
</dbReference>
<gene>
    <name evidence="10" type="ORF">DLJ74_00735</name>
</gene>
<feature type="domain" description="FAD-binding FR-type" evidence="9">
    <location>
        <begin position="11"/>
        <end position="112"/>
    </location>
</feature>
<dbReference type="CDD" id="cd00322">
    <property type="entry name" value="FNR_like"/>
    <property type="match status" value="1"/>
</dbReference>
<dbReference type="Gene3D" id="3.40.50.80">
    <property type="entry name" value="Nucleotide-binding domain of ferredoxin-NADP reductase (FNR) module"/>
    <property type="match status" value="1"/>
</dbReference>
<evidence type="ECO:0000256" key="8">
    <source>
        <dbReference type="PIRSR" id="PIRSR006816-1"/>
    </source>
</evidence>
<dbReference type="PANTHER" id="PTHR47354">
    <property type="entry name" value="NADH OXIDOREDUCTASE HCR"/>
    <property type="match status" value="1"/>
</dbReference>
<dbReference type="SUPFAM" id="SSF63380">
    <property type="entry name" value="Riboflavin synthase domain-like"/>
    <property type="match status" value="1"/>
</dbReference>
<keyword evidence="11" id="KW-1185">Reference proteome</keyword>
<dbReference type="InterPro" id="IPR017927">
    <property type="entry name" value="FAD-bd_FR_type"/>
</dbReference>
<comment type="caution">
    <text evidence="10">The sequence shown here is derived from an EMBL/GenBank/DDBJ whole genome shotgun (WGS) entry which is preliminary data.</text>
</comment>
<dbReference type="GO" id="GO:0051537">
    <property type="term" value="F:2 iron, 2 sulfur cluster binding"/>
    <property type="evidence" value="ECO:0007669"/>
    <property type="project" value="UniProtKB-KW"/>
</dbReference>
<dbReference type="InterPro" id="IPR001709">
    <property type="entry name" value="Flavoprot_Pyr_Nucl_cyt_Rdtase"/>
</dbReference>
<dbReference type="Proteomes" id="UP000245624">
    <property type="component" value="Unassembled WGS sequence"/>
</dbReference>
<dbReference type="Gene3D" id="2.40.30.10">
    <property type="entry name" value="Translation factors"/>
    <property type="match status" value="1"/>
</dbReference>
<evidence type="ECO:0000256" key="2">
    <source>
        <dbReference type="ARBA" id="ARBA00022714"/>
    </source>
</evidence>
<evidence type="ECO:0000256" key="6">
    <source>
        <dbReference type="ARBA" id="ARBA00023004"/>
    </source>
</evidence>
<feature type="binding site" evidence="8">
    <location>
        <begin position="61"/>
        <end position="64"/>
    </location>
    <ligand>
        <name>FAD</name>
        <dbReference type="ChEBI" id="CHEBI:57692"/>
    </ligand>
</feature>
<keyword evidence="4 8" id="KW-0274">FAD</keyword>
<keyword evidence="6" id="KW-0408">Iron</keyword>
<dbReference type="InterPro" id="IPR001433">
    <property type="entry name" value="OxRdtase_FAD/NAD-bd"/>
</dbReference>
<proteinExistence type="predicted"/>
<dbReference type="GO" id="GO:0046872">
    <property type="term" value="F:metal ion binding"/>
    <property type="evidence" value="ECO:0007669"/>
    <property type="project" value="UniProtKB-KW"/>
</dbReference>
<evidence type="ECO:0000256" key="5">
    <source>
        <dbReference type="ARBA" id="ARBA00023002"/>
    </source>
</evidence>
<reference evidence="10 11" key="1">
    <citation type="submission" date="2018-05" db="EMBL/GenBank/DDBJ databases">
        <title>Genomic analysis of Gracilibacillus dipsosauri DD1 reveals novel features of a salt-tolerant amylase.</title>
        <authorList>
            <person name="Deutch C.E."/>
            <person name="Yang S."/>
        </authorList>
    </citation>
    <scope>NUCLEOTIDE SEQUENCE [LARGE SCALE GENOMIC DNA]</scope>
    <source>
        <strain evidence="10 11">DD1</strain>
    </source>
</reference>
<dbReference type="OrthoDB" id="573132at2"/>
<dbReference type="PROSITE" id="PS51384">
    <property type="entry name" value="FAD_FR"/>
    <property type="match status" value="1"/>
</dbReference>
<dbReference type="GO" id="GO:0050660">
    <property type="term" value="F:flavin adenine dinucleotide binding"/>
    <property type="evidence" value="ECO:0007669"/>
    <property type="project" value="InterPro"/>
</dbReference>
<evidence type="ECO:0000256" key="1">
    <source>
        <dbReference type="ARBA" id="ARBA00022630"/>
    </source>
</evidence>
<dbReference type="PANTHER" id="PTHR47354:SF8">
    <property type="entry name" value="1,2-PHENYLACETYL-COA EPOXIDASE, SUBUNIT E"/>
    <property type="match status" value="1"/>
</dbReference>
<evidence type="ECO:0000256" key="7">
    <source>
        <dbReference type="ARBA" id="ARBA00023014"/>
    </source>
</evidence>
<dbReference type="GO" id="GO:0006221">
    <property type="term" value="P:pyrimidine nucleotide biosynthetic process"/>
    <property type="evidence" value="ECO:0007669"/>
    <property type="project" value="InterPro"/>
</dbReference>
<dbReference type="InterPro" id="IPR039261">
    <property type="entry name" value="FNR_nucleotide-bd"/>
</dbReference>